<evidence type="ECO:0000256" key="11">
    <source>
        <dbReference type="SAM" id="MobiDB-lite"/>
    </source>
</evidence>
<dbReference type="Gene3D" id="1.25.40.20">
    <property type="entry name" value="Ankyrin repeat-containing domain"/>
    <property type="match status" value="1"/>
</dbReference>
<evidence type="ECO:0000259" key="13">
    <source>
        <dbReference type="SMART" id="SM01420"/>
    </source>
</evidence>
<feature type="transmembrane region" description="Helical" evidence="12">
    <location>
        <begin position="320"/>
        <end position="339"/>
    </location>
</feature>
<proteinExistence type="predicted"/>
<feature type="transmembrane region" description="Helical" evidence="12">
    <location>
        <begin position="628"/>
        <end position="649"/>
    </location>
</feature>
<evidence type="ECO:0000256" key="4">
    <source>
        <dbReference type="ARBA" id="ARBA00022737"/>
    </source>
</evidence>
<evidence type="ECO:0000256" key="10">
    <source>
        <dbReference type="PROSITE-ProRule" id="PRU00023"/>
    </source>
</evidence>
<feature type="repeat" description="ANK" evidence="10">
    <location>
        <begin position="52"/>
        <end position="84"/>
    </location>
</feature>
<evidence type="ECO:0000256" key="2">
    <source>
        <dbReference type="ARBA" id="ARBA00022448"/>
    </source>
</evidence>
<dbReference type="SMART" id="SM01420">
    <property type="entry name" value="TRP_2"/>
    <property type="match status" value="1"/>
</dbReference>
<dbReference type="Pfam" id="PF12796">
    <property type="entry name" value="Ank_2"/>
    <property type="match status" value="1"/>
</dbReference>
<dbReference type="InterPro" id="IPR005821">
    <property type="entry name" value="Ion_trans_dom"/>
</dbReference>
<keyword evidence="8 12" id="KW-0472">Membrane</keyword>
<dbReference type="GO" id="GO:0034220">
    <property type="term" value="P:monoatomic ion transmembrane transport"/>
    <property type="evidence" value="ECO:0007669"/>
    <property type="project" value="UniProtKB-KW"/>
</dbReference>
<dbReference type="SMART" id="SM00248">
    <property type="entry name" value="ANK"/>
    <property type="match status" value="3"/>
</dbReference>
<evidence type="ECO:0000256" key="7">
    <source>
        <dbReference type="ARBA" id="ARBA00023065"/>
    </source>
</evidence>
<feature type="domain" description="Transient receptor ion channel" evidence="13">
    <location>
        <begin position="168"/>
        <end position="230"/>
    </location>
</feature>
<dbReference type="SUPFAM" id="SSF48403">
    <property type="entry name" value="Ankyrin repeat"/>
    <property type="match status" value="1"/>
</dbReference>
<dbReference type="PROSITE" id="PS50297">
    <property type="entry name" value="ANK_REP_REGION"/>
    <property type="match status" value="2"/>
</dbReference>
<feature type="transmembrane region" description="Helical" evidence="12">
    <location>
        <begin position="459"/>
        <end position="477"/>
    </location>
</feature>
<keyword evidence="7" id="KW-0406">Ion transport</keyword>
<reference evidence="14 15" key="1">
    <citation type="journal article" date="2023" name="Sci. Data">
        <title>Genome assembly of the Korean intertidal mud-creeper Batillaria attramentaria.</title>
        <authorList>
            <person name="Patra A.K."/>
            <person name="Ho P.T."/>
            <person name="Jun S."/>
            <person name="Lee S.J."/>
            <person name="Kim Y."/>
            <person name="Won Y.J."/>
        </authorList>
    </citation>
    <scope>NUCLEOTIDE SEQUENCE [LARGE SCALE GENOMIC DNA]</scope>
    <source>
        <strain evidence="14">Wonlab-2016</strain>
    </source>
</reference>
<dbReference type="Pfam" id="PF00520">
    <property type="entry name" value="Ion_trans"/>
    <property type="match status" value="1"/>
</dbReference>
<sequence>MWVSTDQSRVTNLATTAEELAYMHAVEFSDVSTVRRLLGENPNLRVDVIDPLGRTALRLAVRNENRELVEMLLEHCNNQNIHEAVLQAISEDHTAIADLILKHPSYLAMTRKRIRLGDTDGFFKTEVESQFSTDMTPLNLAAQKNNFAIVQMLLQRGERIQKPHKFSCGCMECRNRMKFDQLRVANFRLNAYRGLASEAYISLSTEDPFLSAFQLAKELRNLSNDEKHFKKEYKDLANSLSRYVVKLLDRVWTQQELELVLNKKGPPETEKYENLARLKMALENKEKKFAAHPSVQQHLVGIWHQDLGKMETLGWGLRHLYIAGLALVYPFIVLVYFFVPNKQWGKLAKQPMMKFMGHTLSFMAFLTLVLVTSFWGSAQLVSKDRTLKSHYVDIYDSYVNYREFQQRKAPDFPLRAIDPTLSEIFLCVWIAGMIVQESQQLNNAGVYAHFSDLFNVVDFTLLSLYVASLMLFNWSYFKAREAIQVLGQQNCSMMLARWHETETHLYWLNTDRTMWTQKDPVIVAEGLYAMANIISFSRIANLLTANESLGPMKISLGRMLGDFLKFAFFACFAICSFMVSLRNLYWYYADNPVPNDKLFWWIYGRGAMKDTLNVPSEYGENADITQEVGQWLAALYHVSVIIVFVNLLIAMMTRSFEKIVGDVDAEWKFARSVLYVEYISEGCVLPVPLNILEPARDAIIGLVQWARRRARQHHDEEEMVVKNVRERRRAACSNIALPGELGRPQENGHVRQSRVSAISRDQLTYKVNTLDEIRHNIFRTKWDLVELMENRDNAVRHMNSCLQAVSSELSTFLPTQTTRRRSLREMKSLKEVNEEEGADKSDGYPQTHVIVSGSKAR</sequence>
<keyword evidence="2" id="KW-0813">Transport</keyword>
<keyword evidence="9" id="KW-0407">Ion channel</keyword>
<dbReference type="InterPro" id="IPR036770">
    <property type="entry name" value="Ankyrin_rpt-contain_sf"/>
</dbReference>
<dbReference type="EMBL" id="JACVVK020000009">
    <property type="protein sequence ID" value="KAK7505648.1"/>
    <property type="molecule type" value="Genomic_DNA"/>
</dbReference>
<keyword evidence="3 12" id="KW-0812">Transmembrane</keyword>
<dbReference type="Pfam" id="PF00023">
    <property type="entry name" value="Ank"/>
    <property type="match status" value="1"/>
</dbReference>
<dbReference type="AlphaFoldDB" id="A0ABD0M2P3"/>
<organism evidence="14 15">
    <name type="scientific">Batillaria attramentaria</name>
    <dbReference type="NCBI Taxonomy" id="370345"/>
    <lineage>
        <taxon>Eukaryota</taxon>
        <taxon>Metazoa</taxon>
        <taxon>Spiralia</taxon>
        <taxon>Lophotrochozoa</taxon>
        <taxon>Mollusca</taxon>
        <taxon>Gastropoda</taxon>
        <taxon>Caenogastropoda</taxon>
        <taxon>Sorbeoconcha</taxon>
        <taxon>Cerithioidea</taxon>
        <taxon>Batillariidae</taxon>
        <taxon>Batillaria</taxon>
    </lineage>
</organism>
<evidence type="ECO:0000256" key="12">
    <source>
        <dbReference type="SAM" id="Phobius"/>
    </source>
</evidence>
<dbReference type="PROSITE" id="PS50088">
    <property type="entry name" value="ANK_REPEAT"/>
    <property type="match status" value="2"/>
</dbReference>
<keyword evidence="4" id="KW-0677">Repeat</keyword>
<dbReference type="Pfam" id="PF08344">
    <property type="entry name" value="TRP_2"/>
    <property type="match status" value="1"/>
</dbReference>
<accession>A0ABD0M2P3</accession>
<evidence type="ECO:0000256" key="8">
    <source>
        <dbReference type="ARBA" id="ARBA00023136"/>
    </source>
</evidence>
<feature type="transmembrane region" description="Helical" evidence="12">
    <location>
        <begin position="563"/>
        <end position="588"/>
    </location>
</feature>
<feature type="region of interest" description="Disordered" evidence="11">
    <location>
        <begin position="828"/>
        <end position="857"/>
    </location>
</feature>
<evidence type="ECO:0000313" key="15">
    <source>
        <dbReference type="Proteomes" id="UP001519460"/>
    </source>
</evidence>
<evidence type="ECO:0000256" key="9">
    <source>
        <dbReference type="ARBA" id="ARBA00023303"/>
    </source>
</evidence>
<comment type="caution">
    <text evidence="14">The sequence shown here is derived from an EMBL/GenBank/DDBJ whole genome shotgun (WGS) entry which is preliminary data.</text>
</comment>
<keyword evidence="5 12" id="KW-1133">Transmembrane helix</keyword>
<dbReference type="PRINTS" id="PR01097">
    <property type="entry name" value="TRNSRECEPTRP"/>
</dbReference>
<evidence type="ECO:0000256" key="5">
    <source>
        <dbReference type="ARBA" id="ARBA00022989"/>
    </source>
</evidence>
<dbReference type="GO" id="GO:0016020">
    <property type="term" value="C:membrane"/>
    <property type="evidence" value="ECO:0007669"/>
    <property type="project" value="UniProtKB-SubCell"/>
</dbReference>
<dbReference type="PANTHER" id="PTHR10117:SF54">
    <property type="entry name" value="TRANSIENT RECEPTOR POTENTIAL-GAMMA PROTEIN"/>
    <property type="match status" value="1"/>
</dbReference>
<evidence type="ECO:0000256" key="1">
    <source>
        <dbReference type="ARBA" id="ARBA00004141"/>
    </source>
</evidence>
<comment type="subcellular location">
    <subcellularLocation>
        <location evidence="1">Membrane</location>
        <topology evidence="1">Multi-pass membrane protein</topology>
    </subcellularLocation>
</comment>
<dbReference type="Proteomes" id="UP001519460">
    <property type="component" value="Unassembled WGS sequence"/>
</dbReference>
<dbReference type="InterPro" id="IPR002153">
    <property type="entry name" value="TRPC_channel"/>
</dbReference>
<protein>
    <recommendedName>
        <fullName evidence="13">Transient receptor ion channel domain-containing protein</fullName>
    </recommendedName>
</protein>
<dbReference type="InterPro" id="IPR013555">
    <property type="entry name" value="TRP_dom"/>
</dbReference>
<evidence type="ECO:0000256" key="6">
    <source>
        <dbReference type="ARBA" id="ARBA00023043"/>
    </source>
</evidence>
<dbReference type="PANTHER" id="PTHR10117">
    <property type="entry name" value="TRANSIENT RECEPTOR POTENTIAL CHANNEL"/>
    <property type="match status" value="1"/>
</dbReference>
<keyword evidence="6 10" id="KW-0040">ANK repeat</keyword>
<feature type="transmembrane region" description="Helical" evidence="12">
    <location>
        <begin position="360"/>
        <end position="378"/>
    </location>
</feature>
<evidence type="ECO:0000256" key="3">
    <source>
        <dbReference type="ARBA" id="ARBA00022692"/>
    </source>
</evidence>
<evidence type="ECO:0000313" key="14">
    <source>
        <dbReference type="EMBL" id="KAK7505648.1"/>
    </source>
</evidence>
<feature type="compositionally biased region" description="Basic and acidic residues" evidence="11">
    <location>
        <begin position="828"/>
        <end position="842"/>
    </location>
</feature>
<dbReference type="InterPro" id="IPR002110">
    <property type="entry name" value="Ankyrin_rpt"/>
</dbReference>
<name>A0ABD0M2P3_9CAEN</name>
<keyword evidence="15" id="KW-1185">Reference proteome</keyword>
<feature type="repeat" description="ANK" evidence="10">
    <location>
        <begin position="133"/>
        <end position="165"/>
    </location>
</feature>
<gene>
    <name evidence="14" type="ORF">BaRGS_00002919</name>
</gene>